<dbReference type="OrthoDB" id="5796276at2"/>
<evidence type="ECO:0000313" key="2">
    <source>
        <dbReference type="Proteomes" id="UP000029273"/>
    </source>
</evidence>
<evidence type="ECO:0000313" key="1">
    <source>
        <dbReference type="EMBL" id="OBS09981.1"/>
    </source>
</evidence>
<dbReference type="AlphaFoldDB" id="A0A1A6C5Y1"/>
<gene>
    <name evidence="1" type="ORF">Thpro_021031</name>
</gene>
<accession>A0A1A6C5Y1</accession>
<comment type="caution">
    <text evidence="1">The sequence shown here is derived from an EMBL/GenBank/DDBJ whole genome shotgun (WGS) entry which is preliminary data.</text>
</comment>
<reference evidence="1 2" key="1">
    <citation type="journal article" date="2014" name="Genome Announc.">
        <title>Draft Genome Sequence of the Iron-Oxidizing, Acidophilic, and Halotolerant 'Thiobacillus prosperus' Type Strain DSM 5130.</title>
        <authorList>
            <person name="Ossandon F.J."/>
            <person name="Cardenas J.P."/>
            <person name="Corbett M."/>
            <person name="Quatrini R."/>
            <person name="Holmes D.S."/>
            <person name="Watkin E."/>
        </authorList>
    </citation>
    <scope>NUCLEOTIDE SEQUENCE [LARGE SCALE GENOMIC DNA]</scope>
    <source>
        <strain evidence="1 2">DSM 5130</strain>
    </source>
</reference>
<sequence>MRAWYRGFGLLGLLGALLLGGCAAHNPLLGQWTFERYSGGGDLGSVLGGLAAPFSKGTTVEFTSSTMIVSQGDQKSRIAVDHYDIKGNRVTVWLKSTPSVIRAETYVVSDDGQSISHELAGSGMNEVFTRKPGA</sequence>
<evidence type="ECO:0008006" key="3">
    <source>
        <dbReference type="Google" id="ProtNLM"/>
    </source>
</evidence>
<dbReference type="RefSeq" id="WP_161489933.1">
    <property type="nucleotide sequence ID" value="NZ_JQSG02000002.1"/>
</dbReference>
<dbReference type="STRING" id="160660.BJI67_11270"/>
<protein>
    <recommendedName>
        <fullName evidence="3">Lipocalin-like domain-containing protein</fullName>
    </recommendedName>
</protein>
<keyword evidence="2" id="KW-1185">Reference proteome</keyword>
<organism evidence="1 2">
    <name type="scientific">Acidihalobacter prosperus</name>
    <dbReference type="NCBI Taxonomy" id="160660"/>
    <lineage>
        <taxon>Bacteria</taxon>
        <taxon>Pseudomonadati</taxon>
        <taxon>Pseudomonadota</taxon>
        <taxon>Gammaproteobacteria</taxon>
        <taxon>Chromatiales</taxon>
        <taxon>Ectothiorhodospiraceae</taxon>
        <taxon>Acidihalobacter</taxon>
    </lineage>
</organism>
<name>A0A1A6C5Y1_9GAMM</name>
<dbReference type="EMBL" id="JQSG02000002">
    <property type="protein sequence ID" value="OBS09981.1"/>
    <property type="molecule type" value="Genomic_DNA"/>
</dbReference>
<dbReference type="PROSITE" id="PS51257">
    <property type="entry name" value="PROKAR_LIPOPROTEIN"/>
    <property type="match status" value="1"/>
</dbReference>
<dbReference type="Proteomes" id="UP000029273">
    <property type="component" value="Unassembled WGS sequence"/>
</dbReference>
<proteinExistence type="predicted"/>